<evidence type="ECO:0000256" key="10">
    <source>
        <dbReference type="ARBA" id="ARBA00023065"/>
    </source>
</evidence>
<keyword evidence="4" id="KW-0813">Transport</keyword>
<feature type="transmembrane region" description="Helical" evidence="14">
    <location>
        <begin position="242"/>
        <end position="261"/>
    </location>
</feature>
<sequence length="835" mass="94313">MPVARDASRTLGELAKRIFIPLTATSPPGLVQADTVDPWTSAGKYALGWTYFCIVLLVLVGMTRLYHLWTDKLRQAMHKQEVEKFRAEMYAHDTEYALGNLPTGRTVNQMFPRQGEKGFELTRGQSPWSSIEVINDTLALFRWVFYRPVPELKWKKRTILSFPSLAVIAILIIALAFVTLYCFLPQPLYWQSIAFGSPPVAIRAGMLAVAMTPWIIATSMKANLVSMITGIGHDRLGVFHRWGGYLCLFLTLVHTIPFYIQPVWGQGGPAVFASLFQNGTGYVYGTGIACLVPLCWLCVASLPFLRTLAYELFTILHIPVGILYVGLLFWHCNNYLTSWSYLYATVAIWGLSYFLRLFNLNWLKPWRAAWLVGDEAAIALMSENAIKITIPTQMTWRPGQYVYLRMPGISILENHPFTISSLCSQDFPSEYGDEYRDCTLVFRPFGGFTRKVLNTAIENGPFKTYRAYLEGPYGGMQRELAAFETVILFAGGSGITAIVSQLLNLIKRMRDGKAVTQKIEVVWALKRLEAMDWFREELRICRESAPPDTVTCQFYVTGAKIQTNKMEASERAPRPISMMLHDKLDGFVSEIAAKRNSALIRDEAQGDPERERELRAEDEDAISSLPHPKHLQHKVFPPPPTKAHRLQRDSSLRKPNGTDMKSEVDSHEATRRFLSQPPDPSGEPHGFISQEPREDHSYPASPEPAHMRGKSSELQIKIPNQAVEQSNHSPSFNFGFPQTPTEFQKNLMRFAFVAPKKKEGWSTEYGRPQLGHMLKEMATGGEDGRGIFGRRTCVFVCGPPSMRVDVANTVARLQADIWGDDSKDEIFLHTENYAI</sequence>
<feature type="transmembrane region" description="Helical" evidence="14">
    <location>
        <begin position="486"/>
        <end position="506"/>
    </location>
</feature>
<name>A0A2T3B5F7_AMORE</name>
<evidence type="ECO:0000256" key="13">
    <source>
        <dbReference type="SAM" id="MobiDB-lite"/>
    </source>
</evidence>
<evidence type="ECO:0000256" key="6">
    <source>
        <dbReference type="ARBA" id="ARBA00022692"/>
    </source>
</evidence>
<evidence type="ECO:0000256" key="11">
    <source>
        <dbReference type="ARBA" id="ARBA00023136"/>
    </source>
</evidence>
<evidence type="ECO:0000313" key="16">
    <source>
        <dbReference type="EMBL" id="PSS21968.1"/>
    </source>
</evidence>
<dbReference type="RefSeq" id="XP_024722123.1">
    <property type="nucleotide sequence ID" value="XM_024868047.1"/>
</dbReference>
<evidence type="ECO:0000256" key="7">
    <source>
        <dbReference type="ARBA" id="ARBA00022982"/>
    </source>
</evidence>
<dbReference type="InterPro" id="IPR013130">
    <property type="entry name" value="Fe3_Rdtase_TM_dom"/>
</dbReference>
<accession>A0A2T3B5F7</accession>
<feature type="transmembrane region" description="Helical" evidence="14">
    <location>
        <begin position="49"/>
        <end position="69"/>
    </location>
</feature>
<protein>
    <recommendedName>
        <fullName evidence="3">ferric-chelate reductase (NADPH)</fullName>
        <ecNumber evidence="3">1.16.1.9</ecNumber>
    </recommendedName>
</protein>
<dbReference type="GO" id="GO:0006879">
    <property type="term" value="P:intracellular iron ion homeostasis"/>
    <property type="evidence" value="ECO:0007669"/>
    <property type="project" value="TreeGrafter"/>
</dbReference>
<dbReference type="GO" id="GO:0015677">
    <property type="term" value="P:copper ion import"/>
    <property type="evidence" value="ECO:0007669"/>
    <property type="project" value="TreeGrafter"/>
</dbReference>
<evidence type="ECO:0000256" key="12">
    <source>
        <dbReference type="ARBA" id="ARBA00048483"/>
    </source>
</evidence>
<feature type="transmembrane region" description="Helical" evidence="14">
    <location>
        <begin position="281"/>
        <end position="305"/>
    </location>
</feature>
<comment type="subcellular location">
    <subcellularLocation>
        <location evidence="1">Cell membrane</location>
        <topology evidence="1">Multi-pass membrane protein</topology>
    </subcellularLocation>
</comment>
<evidence type="ECO:0000313" key="17">
    <source>
        <dbReference type="Proteomes" id="UP000241818"/>
    </source>
</evidence>
<dbReference type="PANTHER" id="PTHR32361">
    <property type="entry name" value="FERRIC/CUPRIC REDUCTASE TRANSMEMBRANE COMPONENT"/>
    <property type="match status" value="1"/>
</dbReference>
<evidence type="ECO:0000259" key="15">
    <source>
        <dbReference type="PROSITE" id="PS51384"/>
    </source>
</evidence>
<dbReference type="SUPFAM" id="SSF63380">
    <property type="entry name" value="Riboflavin synthase domain-like"/>
    <property type="match status" value="1"/>
</dbReference>
<keyword evidence="6 14" id="KW-0812">Transmembrane</keyword>
<keyword evidence="5" id="KW-1003">Cell membrane</keyword>
<comment type="similarity">
    <text evidence="2">Belongs to the ferric reductase (FRE) family.</text>
</comment>
<feature type="region of interest" description="Disordered" evidence="13">
    <location>
        <begin position="622"/>
        <end position="711"/>
    </location>
</feature>
<dbReference type="InterPro" id="IPR017938">
    <property type="entry name" value="Riboflavin_synthase-like_b-brl"/>
</dbReference>
<keyword evidence="17" id="KW-1185">Reference proteome</keyword>
<proteinExistence type="inferred from homology"/>
<dbReference type="SFLD" id="SFLDG01168">
    <property type="entry name" value="Ferric_reductase_subgroup_(FRE"/>
    <property type="match status" value="1"/>
</dbReference>
<comment type="catalytic activity">
    <reaction evidence="12">
        <text>2 a Fe(II)-siderophore + NADP(+) + H(+) = 2 a Fe(III)-siderophore + NADPH</text>
        <dbReference type="Rhea" id="RHEA:28795"/>
        <dbReference type="Rhea" id="RHEA-COMP:11342"/>
        <dbReference type="Rhea" id="RHEA-COMP:11344"/>
        <dbReference type="ChEBI" id="CHEBI:15378"/>
        <dbReference type="ChEBI" id="CHEBI:29033"/>
        <dbReference type="ChEBI" id="CHEBI:29034"/>
        <dbReference type="ChEBI" id="CHEBI:57783"/>
        <dbReference type="ChEBI" id="CHEBI:58349"/>
        <dbReference type="EC" id="1.16.1.9"/>
    </reaction>
</comment>
<keyword evidence="8 14" id="KW-1133">Transmembrane helix</keyword>
<dbReference type="EC" id="1.16.1.9" evidence="3"/>
<feature type="compositionally biased region" description="Basic and acidic residues" evidence="13">
    <location>
        <begin position="660"/>
        <end position="671"/>
    </location>
</feature>
<feature type="domain" description="FAD-binding FR-type" evidence="15">
    <location>
        <begin position="364"/>
        <end position="479"/>
    </location>
</feature>
<dbReference type="InterPro" id="IPR039261">
    <property type="entry name" value="FNR_nucleotide-bd"/>
</dbReference>
<feature type="transmembrane region" description="Helical" evidence="14">
    <location>
        <begin position="312"/>
        <end position="330"/>
    </location>
</feature>
<dbReference type="STRING" id="857342.A0A2T3B5F7"/>
<dbReference type="PROSITE" id="PS51384">
    <property type="entry name" value="FAD_FR"/>
    <property type="match status" value="1"/>
</dbReference>
<dbReference type="CDD" id="cd06186">
    <property type="entry name" value="NOX_Duox_like_FAD_NADP"/>
    <property type="match status" value="1"/>
</dbReference>
<dbReference type="AlphaFoldDB" id="A0A2T3B5F7"/>
<dbReference type="GO" id="GO:0005886">
    <property type="term" value="C:plasma membrane"/>
    <property type="evidence" value="ECO:0007669"/>
    <property type="project" value="UniProtKB-SubCell"/>
</dbReference>
<evidence type="ECO:0000256" key="1">
    <source>
        <dbReference type="ARBA" id="ARBA00004651"/>
    </source>
</evidence>
<dbReference type="SFLD" id="SFLDS00052">
    <property type="entry name" value="Ferric_Reductase_Domain"/>
    <property type="match status" value="1"/>
</dbReference>
<organism evidence="16 17">
    <name type="scientific">Amorphotheca resinae ATCC 22711</name>
    <dbReference type="NCBI Taxonomy" id="857342"/>
    <lineage>
        <taxon>Eukaryota</taxon>
        <taxon>Fungi</taxon>
        <taxon>Dikarya</taxon>
        <taxon>Ascomycota</taxon>
        <taxon>Pezizomycotina</taxon>
        <taxon>Leotiomycetes</taxon>
        <taxon>Helotiales</taxon>
        <taxon>Amorphothecaceae</taxon>
        <taxon>Amorphotheca</taxon>
    </lineage>
</organism>
<dbReference type="InterPro" id="IPR013112">
    <property type="entry name" value="FAD-bd_8"/>
</dbReference>
<evidence type="ECO:0000256" key="9">
    <source>
        <dbReference type="ARBA" id="ARBA00023002"/>
    </source>
</evidence>
<feature type="transmembrane region" description="Helical" evidence="14">
    <location>
        <begin position="336"/>
        <end position="358"/>
    </location>
</feature>
<evidence type="ECO:0000256" key="2">
    <source>
        <dbReference type="ARBA" id="ARBA00006278"/>
    </source>
</evidence>
<dbReference type="Pfam" id="PF01794">
    <property type="entry name" value="Ferric_reduct"/>
    <property type="match status" value="1"/>
</dbReference>
<keyword evidence="10" id="KW-0406">Ion transport</keyword>
<feature type="transmembrane region" description="Helical" evidence="14">
    <location>
        <begin position="201"/>
        <end position="222"/>
    </location>
</feature>
<evidence type="ECO:0000256" key="14">
    <source>
        <dbReference type="SAM" id="Phobius"/>
    </source>
</evidence>
<dbReference type="InParanoid" id="A0A2T3B5F7"/>
<dbReference type="SUPFAM" id="SSF52343">
    <property type="entry name" value="Ferredoxin reductase-like, C-terminal NADP-linked domain"/>
    <property type="match status" value="1"/>
</dbReference>
<dbReference type="InterPro" id="IPR051410">
    <property type="entry name" value="Ferric/Cupric_Reductase"/>
</dbReference>
<dbReference type="Proteomes" id="UP000241818">
    <property type="component" value="Unassembled WGS sequence"/>
</dbReference>
<feature type="transmembrane region" description="Helical" evidence="14">
    <location>
        <begin position="159"/>
        <end position="181"/>
    </location>
</feature>
<evidence type="ECO:0000256" key="8">
    <source>
        <dbReference type="ARBA" id="ARBA00022989"/>
    </source>
</evidence>
<dbReference type="GO" id="GO:0052851">
    <property type="term" value="F:ferric-chelate reductase (NADPH) activity"/>
    <property type="evidence" value="ECO:0007669"/>
    <property type="project" value="UniProtKB-EC"/>
</dbReference>
<dbReference type="OrthoDB" id="167398at2759"/>
<dbReference type="GeneID" id="36576128"/>
<gene>
    <name evidence="16" type="ORF">M430DRAFT_49152</name>
</gene>
<evidence type="ECO:0000256" key="4">
    <source>
        <dbReference type="ARBA" id="ARBA00022448"/>
    </source>
</evidence>
<dbReference type="Pfam" id="PF08022">
    <property type="entry name" value="FAD_binding_8"/>
    <property type="match status" value="1"/>
</dbReference>
<dbReference type="InterPro" id="IPR013121">
    <property type="entry name" value="Fe_red_NAD-bd_6"/>
</dbReference>
<keyword evidence="7" id="KW-0249">Electron transport</keyword>
<reference evidence="16 17" key="1">
    <citation type="journal article" date="2018" name="New Phytol.">
        <title>Comparative genomics and transcriptomics depict ericoid mycorrhizal fungi as versatile saprotrophs and plant mutualists.</title>
        <authorList>
            <person name="Martino E."/>
            <person name="Morin E."/>
            <person name="Grelet G.A."/>
            <person name="Kuo A."/>
            <person name="Kohler A."/>
            <person name="Daghino S."/>
            <person name="Barry K.W."/>
            <person name="Cichocki N."/>
            <person name="Clum A."/>
            <person name="Dockter R.B."/>
            <person name="Hainaut M."/>
            <person name="Kuo R.C."/>
            <person name="LaButti K."/>
            <person name="Lindahl B.D."/>
            <person name="Lindquist E.A."/>
            <person name="Lipzen A."/>
            <person name="Khouja H.R."/>
            <person name="Magnuson J."/>
            <person name="Murat C."/>
            <person name="Ohm R.A."/>
            <person name="Singer S.W."/>
            <person name="Spatafora J.W."/>
            <person name="Wang M."/>
            <person name="Veneault-Fourrey C."/>
            <person name="Henrissat B."/>
            <person name="Grigoriev I.V."/>
            <person name="Martin F.M."/>
            <person name="Perotto S."/>
        </authorList>
    </citation>
    <scope>NUCLEOTIDE SEQUENCE [LARGE SCALE GENOMIC DNA]</scope>
    <source>
        <strain evidence="16 17">ATCC 22711</strain>
    </source>
</reference>
<dbReference type="Pfam" id="PF08030">
    <property type="entry name" value="NAD_binding_6"/>
    <property type="match status" value="1"/>
</dbReference>
<keyword evidence="11 14" id="KW-0472">Membrane</keyword>
<keyword evidence="9" id="KW-0560">Oxidoreductase</keyword>
<dbReference type="PANTHER" id="PTHR32361:SF23">
    <property type="entry name" value="FERRIC-CHELATE REDUCTASE"/>
    <property type="match status" value="1"/>
</dbReference>
<dbReference type="GO" id="GO:0006826">
    <property type="term" value="P:iron ion transport"/>
    <property type="evidence" value="ECO:0007669"/>
    <property type="project" value="TreeGrafter"/>
</dbReference>
<evidence type="ECO:0000256" key="3">
    <source>
        <dbReference type="ARBA" id="ARBA00012668"/>
    </source>
</evidence>
<dbReference type="InterPro" id="IPR017927">
    <property type="entry name" value="FAD-bd_FR_type"/>
</dbReference>
<dbReference type="Gene3D" id="3.40.50.80">
    <property type="entry name" value="Nucleotide-binding domain of ferredoxin-NADP reductase (FNR) module"/>
    <property type="match status" value="2"/>
</dbReference>
<dbReference type="EMBL" id="KZ679009">
    <property type="protein sequence ID" value="PSS21968.1"/>
    <property type="molecule type" value="Genomic_DNA"/>
</dbReference>
<evidence type="ECO:0000256" key="5">
    <source>
        <dbReference type="ARBA" id="ARBA00022475"/>
    </source>
</evidence>